<dbReference type="Proteomes" id="UP000789405">
    <property type="component" value="Unassembled WGS sequence"/>
</dbReference>
<feature type="non-terminal residue" evidence="1">
    <location>
        <position position="53"/>
    </location>
</feature>
<sequence>MFIVVTLVQVQQAPQLTTGSTRAIPKHGRGSPMGSLNCSVTYTPHIFSRKTLS</sequence>
<gene>
    <name evidence="1" type="ORF">DERYTH_LOCUS13398</name>
</gene>
<keyword evidence="2" id="KW-1185">Reference proteome</keyword>
<reference evidence="1" key="1">
    <citation type="submission" date="2021-06" db="EMBL/GenBank/DDBJ databases">
        <authorList>
            <person name="Kallberg Y."/>
            <person name="Tangrot J."/>
            <person name="Rosling A."/>
        </authorList>
    </citation>
    <scope>NUCLEOTIDE SEQUENCE</scope>
    <source>
        <strain evidence="1">MA453B</strain>
    </source>
</reference>
<accession>A0A9N9HVM6</accession>
<dbReference type="AlphaFoldDB" id="A0A9N9HVM6"/>
<comment type="caution">
    <text evidence="1">The sequence shown here is derived from an EMBL/GenBank/DDBJ whole genome shotgun (WGS) entry which is preliminary data.</text>
</comment>
<name>A0A9N9HVM6_9GLOM</name>
<protein>
    <submittedName>
        <fullName evidence="1">18145_t:CDS:1</fullName>
    </submittedName>
</protein>
<evidence type="ECO:0000313" key="2">
    <source>
        <dbReference type="Proteomes" id="UP000789405"/>
    </source>
</evidence>
<dbReference type="EMBL" id="CAJVPY010009373">
    <property type="protein sequence ID" value="CAG8707942.1"/>
    <property type="molecule type" value="Genomic_DNA"/>
</dbReference>
<organism evidence="1 2">
    <name type="scientific">Dentiscutata erythropus</name>
    <dbReference type="NCBI Taxonomy" id="1348616"/>
    <lineage>
        <taxon>Eukaryota</taxon>
        <taxon>Fungi</taxon>
        <taxon>Fungi incertae sedis</taxon>
        <taxon>Mucoromycota</taxon>
        <taxon>Glomeromycotina</taxon>
        <taxon>Glomeromycetes</taxon>
        <taxon>Diversisporales</taxon>
        <taxon>Gigasporaceae</taxon>
        <taxon>Dentiscutata</taxon>
    </lineage>
</organism>
<evidence type="ECO:0000313" key="1">
    <source>
        <dbReference type="EMBL" id="CAG8707942.1"/>
    </source>
</evidence>
<proteinExistence type="predicted"/>